<keyword evidence="1" id="KW-1133">Transmembrane helix</keyword>
<gene>
    <name evidence="3" type="ORF">SAMN02983003_1782</name>
</gene>
<evidence type="ECO:0000256" key="1">
    <source>
        <dbReference type="SAM" id="Phobius"/>
    </source>
</evidence>
<keyword evidence="4" id="KW-1185">Reference proteome</keyword>
<dbReference type="InterPro" id="IPR012422">
    <property type="entry name" value="Cyt_c_oxidase_su4_bac-aa3"/>
</dbReference>
<feature type="domain" description="Cytochrome c oxidase subunit IV bacterial aa3 type" evidence="2">
    <location>
        <begin position="16"/>
        <end position="49"/>
    </location>
</feature>
<sequence>MAKMPHAAADTQPPAMDYPMIERTYSGFMVFLKWSIISVAVLLVVLYFLIIA</sequence>
<dbReference type="InterPro" id="IPR036596">
    <property type="entry name" value="Cyt-C_aa3_sf"/>
</dbReference>
<dbReference type="SUPFAM" id="SSF81469">
    <property type="entry name" value="Bacterial aa3 type cytochrome c oxidase subunit IV"/>
    <property type="match status" value="1"/>
</dbReference>
<dbReference type="OrthoDB" id="9812071at2"/>
<dbReference type="RefSeq" id="WP_084603357.1">
    <property type="nucleotide sequence ID" value="NZ_FPKU01000001.1"/>
</dbReference>
<keyword evidence="1" id="KW-0472">Membrane</keyword>
<dbReference type="EMBL" id="FPKU01000001">
    <property type="protein sequence ID" value="SFZ83673.1"/>
    <property type="molecule type" value="Genomic_DNA"/>
</dbReference>
<dbReference type="Gene3D" id="1.20.5.160">
    <property type="entry name" value="Bacterial aa3 type cytochrome c oxidase subunit IV"/>
    <property type="match status" value="1"/>
</dbReference>
<reference evidence="3 4" key="1">
    <citation type="submission" date="2016-11" db="EMBL/GenBank/DDBJ databases">
        <authorList>
            <person name="Jaros S."/>
            <person name="Januszkiewicz K."/>
            <person name="Wedrychowicz H."/>
        </authorList>
    </citation>
    <scope>NUCLEOTIDE SEQUENCE [LARGE SCALE GENOMIC DNA]</scope>
    <source>
        <strain evidence="3 4">ATCC 23634</strain>
    </source>
</reference>
<dbReference type="Proteomes" id="UP000183447">
    <property type="component" value="Unassembled WGS sequence"/>
</dbReference>
<proteinExistence type="predicted"/>
<evidence type="ECO:0000313" key="4">
    <source>
        <dbReference type="Proteomes" id="UP000183447"/>
    </source>
</evidence>
<dbReference type="Pfam" id="PF07835">
    <property type="entry name" value="COX4_pro_2"/>
    <property type="match status" value="1"/>
</dbReference>
<feature type="transmembrane region" description="Helical" evidence="1">
    <location>
        <begin position="28"/>
        <end position="50"/>
    </location>
</feature>
<keyword evidence="1" id="KW-0812">Transmembrane</keyword>
<name>A0A1K2HXC7_9HYPH</name>
<accession>A0A1K2HXC7</accession>
<evidence type="ECO:0000313" key="3">
    <source>
        <dbReference type="EMBL" id="SFZ83673.1"/>
    </source>
</evidence>
<dbReference type="STRING" id="665118.SAMN02983003_1782"/>
<protein>
    <submittedName>
        <fullName evidence="3">Aa3 type cytochrome c oxidase subunit IV</fullName>
    </submittedName>
</protein>
<dbReference type="AlphaFoldDB" id="A0A1K2HXC7"/>
<evidence type="ECO:0000259" key="2">
    <source>
        <dbReference type="Pfam" id="PF07835"/>
    </source>
</evidence>
<organism evidence="3 4">
    <name type="scientific">Devosia enhydra</name>
    <dbReference type="NCBI Taxonomy" id="665118"/>
    <lineage>
        <taxon>Bacteria</taxon>
        <taxon>Pseudomonadati</taxon>
        <taxon>Pseudomonadota</taxon>
        <taxon>Alphaproteobacteria</taxon>
        <taxon>Hyphomicrobiales</taxon>
        <taxon>Devosiaceae</taxon>
        <taxon>Devosia</taxon>
    </lineage>
</organism>